<feature type="region of interest" description="Disordered" evidence="1">
    <location>
        <begin position="66"/>
        <end position="90"/>
    </location>
</feature>
<evidence type="ECO:0000256" key="1">
    <source>
        <dbReference type="SAM" id="MobiDB-lite"/>
    </source>
</evidence>
<name>A0ABW1EYR7_9ACTN</name>
<evidence type="ECO:0000313" key="2">
    <source>
        <dbReference type="EMBL" id="MFC5886820.1"/>
    </source>
</evidence>
<protein>
    <submittedName>
        <fullName evidence="2">Uncharacterized protein</fullName>
    </submittedName>
</protein>
<keyword evidence="3" id="KW-1185">Reference proteome</keyword>
<gene>
    <name evidence="2" type="ORF">ACFP0N_17780</name>
</gene>
<reference evidence="3" key="1">
    <citation type="journal article" date="2019" name="Int. J. Syst. Evol. Microbiol.">
        <title>The Global Catalogue of Microorganisms (GCM) 10K type strain sequencing project: providing services to taxonomists for standard genome sequencing and annotation.</title>
        <authorList>
            <consortium name="The Broad Institute Genomics Platform"/>
            <consortium name="The Broad Institute Genome Sequencing Center for Infectious Disease"/>
            <person name="Wu L."/>
            <person name="Ma J."/>
        </authorList>
    </citation>
    <scope>NUCLEOTIDE SEQUENCE [LARGE SCALE GENOMIC DNA]</scope>
    <source>
        <strain evidence="3">CGMCC 4.1469</strain>
    </source>
</reference>
<comment type="caution">
    <text evidence="2">The sequence shown here is derived from an EMBL/GenBank/DDBJ whole genome shotgun (WGS) entry which is preliminary data.</text>
</comment>
<organism evidence="2 3">
    <name type="scientific">Kitasatospora aburaviensis</name>
    <dbReference type="NCBI Taxonomy" id="67265"/>
    <lineage>
        <taxon>Bacteria</taxon>
        <taxon>Bacillati</taxon>
        <taxon>Actinomycetota</taxon>
        <taxon>Actinomycetes</taxon>
        <taxon>Kitasatosporales</taxon>
        <taxon>Streptomycetaceae</taxon>
        <taxon>Kitasatospora</taxon>
    </lineage>
</organism>
<evidence type="ECO:0000313" key="3">
    <source>
        <dbReference type="Proteomes" id="UP001596067"/>
    </source>
</evidence>
<proteinExistence type="predicted"/>
<dbReference type="Proteomes" id="UP001596067">
    <property type="component" value="Unassembled WGS sequence"/>
</dbReference>
<dbReference type="RefSeq" id="WP_345330770.1">
    <property type="nucleotide sequence ID" value="NZ_BAAAVH010000123.1"/>
</dbReference>
<sequence>MRRAQRAADRLCRTLDGGAGAHDRPTRRAVAAGRSLRPAEVLSEAAYQSGLQAMFDAVDDSFLPSQNDALDEDAASDGWDSLPTVRSAQSPEGMRVVAASVFDLNDAALAKIMQQAELVVAEAEQHDRLGAGDR</sequence>
<accession>A0ABW1EYR7</accession>
<dbReference type="EMBL" id="JBHSOD010000020">
    <property type="protein sequence ID" value="MFC5886820.1"/>
    <property type="molecule type" value="Genomic_DNA"/>
</dbReference>